<evidence type="ECO:0000313" key="2">
    <source>
        <dbReference type="Proteomes" id="UP000002601"/>
    </source>
</evidence>
<reference evidence="1 2" key="1">
    <citation type="submission" date="2009-06" db="EMBL/GenBank/DDBJ databases">
        <title>Complete sequence of Desulfovibrio salexigens DSM 2638.</title>
        <authorList>
            <consortium name="US DOE Joint Genome Institute"/>
            <person name="Lucas S."/>
            <person name="Copeland A."/>
            <person name="Lapidus A."/>
            <person name="Glavina del Rio T."/>
            <person name="Tice H."/>
            <person name="Bruce D."/>
            <person name="Goodwin L."/>
            <person name="Pitluck S."/>
            <person name="Munk A.C."/>
            <person name="Brettin T."/>
            <person name="Detter J.C."/>
            <person name="Han C."/>
            <person name="Tapia R."/>
            <person name="Larimer F."/>
            <person name="Land M."/>
            <person name="Hauser L."/>
            <person name="Kyrpides N."/>
            <person name="Anderson I."/>
            <person name="Wall J.D."/>
            <person name="Arkin A.P."/>
            <person name="Dehal P."/>
            <person name="Chivian D."/>
            <person name="Giles B."/>
            <person name="Hazen T.C."/>
        </authorList>
    </citation>
    <scope>NUCLEOTIDE SEQUENCE [LARGE SCALE GENOMIC DNA]</scope>
    <source>
        <strain evidence="2">ATCC 14822 / DSM 2638 / NCIMB 8403 / VKM B-1763</strain>
    </source>
</reference>
<dbReference type="AlphaFoldDB" id="C6BY16"/>
<dbReference type="RefSeq" id="WP_015852362.1">
    <property type="nucleotide sequence ID" value="NC_012881.1"/>
</dbReference>
<evidence type="ECO:0000313" key="1">
    <source>
        <dbReference type="EMBL" id="ACS80546.1"/>
    </source>
</evidence>
<dbReference type="EMBL" id="CP001649">
    <property type="protein sequence ID" value="ACS80546.1"/>
    <property type="molecule type" value="Genomic_DNA"/>
</dbReference>
<dbReference type="OrthoDB" id="5459098at2"/>
<keyword evidence="2" id="KW-1185">Reference proteome</keyword>
<dbReference type="KEGG" id="dsa:Desal_2490"/>
<dbReference type="HOGENOM" id="CLU_2582675_0_0_7"/>
<dbReference type="STRING" id="526222.Desal_2490"/>
<name>C6BY16_MARSD</name>
<sequence>MSESRKPLSPVKPSGMEIIFMFPCPFCGREVPYIAPTQPAMATCDACRRNFPIVPVDEKIIRFYKTMLENGKAAVDPDFF</sequence>
<dbReference type="eggNOG" id="ENOG50345RY">
    <property type="taxonomic scope" value="Bacteria"/>
</dbReference>
<accession>C6BY16</accession>
<gene>
    <name evidence="1" type="ordered locus">Desal_2490</name>
</gene>
<protein>
    <submittedName>
        <fullName evidence="1">Uncharacterized protein</fullName>
    </submittedName>
</protein>
<organism evidence="1 2">
    <name type="scientific">Maridesulfovibrio salexigens (strain ATCC 14822 / DSM 2638 / NCIMB 8403 / VKM B-1763)</name>
    <name type="common">Desulfovibrio salexigens</name>
    <dbReference type="NCBI Taxonomy" id="526222"/>
    <lineage>
        <taxon>Bacteria</taxon>
        <taxon>Pseudomonadati</taxon>
        <taxon>Thermodesulfobacteriota</taxon>
        <taxon>Desulfovibrionia</taxon>
        <taxon>Desulfovibrionales</taxon>
        <taxon>Desulfovibrionaceae</taxon>
        <taxon>Maridesulfovibrio</taxon>
    </lineage>
</organism>
<proteinExistence type="predicted"/>
<dbReference type="Proteomes" id="UP000002601">
    <property type="component" value="Chromosome"/>
</dbReference>